<accession>A0A914Z1I1</accession>
<dbReference type="AlphaFoldDB" id="A0A914Z1I1"/>
<evidence type="ECO:0000313" key="1">
    <source>
        <dbReference type="Proteomes" id="UP000887577"/>
    </source>
</evidence>
<evidence type="ECO:0000313" key="2">
    <source>
        <dbReference type="WBParaSite" id="PSU_v2.g6569.t1"/>
    </source>
</evidence>
<protein>
    <submittedName>
        <fullName evidence="2">Uncharacterized protein</fullName>
    </submittedName>
</protein>
<name>A0A914Z1I1_9BILA</name>
<dbReference type="WBParaSite" id="PSU_v2.g6569.t1">
    <property type="protein sequence ID" value="PSU_v2.g6569.t1"/>
    <property type="gene ID" value="PSU_v2.g6569"/>
</dbReference>
<dbReference type="Proteomes" id="UP000887577">
    <property type="component" value="Unplaced"/>
</dbReference>
<keyword evidence="1" id="KW-1185">Reference proteome</keyword>
<proteinExistence type="predicted"/>
<organism evidence="1 2">
    <name type="scientific">Panagrolaimus superbus</name>
    <dbReference type="NCBI Taxonomy" id="310955"/>
    <lineage>
        <taxon>Eukaryota</taxon>
        <taxon>Metazoa</taxon>
        <taxon>Ecdysozoa</taxon>
        <taxon>Nematoda</taxon>
        <taxon>Chromadorea</taxon>
        <taxon>Rhabditida</taxon>
        <taxon>Tylenchina</taxon>
        <taxon>Panagrolaimomorpha</taxon>
        <taxon>Panagrolaimoidea</taxon>
        <taxon>Panagrolaimidae</taxon>
        <taxon>Panagrolaimus</taxon>
    </lineage>
</organism>
<sequence>MVALGGSVYANNETSSNLWDQIVKMEQIVLSVEYHGRRLNVWKEEVHGYNRFFVTPICVMDTSSVKCTQDKYSNFNRFALKFYIQLWDSDAAKVVQLSLKQKGFEVEASDIIPLPMQMVKLSINRDVALSSEIKLDNNNWKPHQTQQNRILFEFGLENQTFCNEMVSHAKSDPVDFLEELKLNFKFTMVVNEKASRNLNITGKTISNSKIFANLENLYRIFIGL</sequence>
<reference evidence="2" key="1">
    <citation type="submission" date="2022-11" db="UniProtKB">
        <authorList>
            <consortium name="WormBaseParasite"/>
        </authorList>
    </citation>
    <scope>IDENTIFICATION</scope>
</reference>